<accession>A0A518FIT4</accession>
<feature type="transmembrane region" description="Helical" evidence="1">
    <location>
        <begin position="51"/>
        <end position="73"/>
    </location>
</feature>
<keyword evidence="1" id="KW-0812">Transmembrane</keyword>
<organism evidence="2 3">
    <name type="scientific">Gimesia panareensis</name>
    <dbReference type="NCBI Taxonomy" id="2527978"/>
    <lineage>
        <taxon>Bacteria</taxon>
        <taxon>Pseudomonadati</taxon>
        <taxon>Planctomycetota</taxon>
        <taxon>Planctomycetia</taxon>
        <taxon>Planctomycetales</taxon>
        <taxon>Planctomycetaceae</taxon>
        <taxon>Gimesia</taxon>
    </lineage>
</organism>
<dbReference type="AlphaFoldDB" id="A0A518FIT4"/>
<keyword evidence="1" id="KW-0472">Membrane</keyword>
<feature type="transmembrane region" description="Helical" evidence="1">
    <location>
        <begin position="15"/>
        <end position="39"/>
    </location>
</feature>
<dbReference type="Proteomes" id="UP000320839">
    <property type="component" value="Chromosome"/>
</dbReference>
<name>A0A518FIT4_9PLAN</name>
<dbReference type="RefSeq" id="WP_145454189.1">
    <property type="nucleotide sequence ID" value="NZ_CP036317.1"/>
</dbReference>
<evidence type="ECO:0000313" key="3">
    <source>
        <dbReference type="Proteomes" id="UP000320839"/>
    </source>
</evidence>
<evidence type="ECO:0000313" key="2">
    <source>
        <dbReference type="EMBL" id="QDV16257.1"/>
    </source>
</evidence>
<proteinExistence type="predicted"/>
<dbReference type="OrthoDB" id="270621at2"/>
<gene>
    <name evidence="2" type="ORF">Pan153_08840</name>
</gene>
<dbReference type="EMBL" id="CP036317">
    <property type="protein sequence ID" value="QDV16257.1"/>
    <property type="molecule type" value="Genomic_DNA"/>
</dbReference>
<keyword evidence="1" id="KW-1133">Transmembrane helix</keyword>
<reference evidence="2 3" key="1">
    <citation type="submission" date="2019-02" db="EMBL/GenBank/DDBJ databases">
        <title>Deep-cultivation of Planctomycetes and their phenomic and genomic characterization uncovers novel biology.</title>
        <authorList>
            <person name="Wiegand S."/>
            <person name="Jogler M."/>
            <person name="Boedeker C."/>
            <person name="Pinto D."/>
            <person name="Vollmers J."/>
            <person name="Rivas-Marin E."/>
            <person name="Kohn T."/>
            <person name="Peeters S.H."/>
            <person name="Heuer A."/>
            <person name="Rast P."/>
            <person name="Oberbeckmann S."/>
            <person name="Bunk B."/>
            <person name="Jeske O."/>
            <person name="Meyerdierks A."/>
            <person name="Storesund J.E."/>
            <person name="Kallscheuer N."/>
            <person name="Luecker S."/>
            <person name="Lage O.M."/>
            <person name="Pohl T."/>
            <person name="Merkel B.J."/>
            <person name="Hornburger P."/>
            <person name="Mueller R.-W."/>
            <person name="Bruemmer F."/>
            <person name="Labrenz M."/>
            <person name="Spormann A.M."/>
            <person name="Op den Camp H."/>
            <person name="Overmann J."/>
            <person name="Amann R."/>
            <person name="Jetten M.S.M."/>
            <person name="Mascher T."/>
            <person name="Medema M.H."/>
            <person name="Devos D.P."/>
            <person name="Kaster A.-K."/>
            <person name="Ovreas L."/>
            <person name="Rohde M."/>
            <person name="Galperin M.Y."/>
            <person name="Jogler C."/>
        </authorList>
    </citation>
    <scope>NUCLEOTIDE SEQUENCE [LARGE SCALE GENOMIC DNA]</scope>
    <source>
        <strain evidence="2 3">Pan153</strain>
    </source>
</reference>
<protein>
    <submittedName>
        <fullName evidence="2">Uncharacterized protein</fullName>
    </submittedName>
</protein>
<evidence type="ECO:0000256" key="1">
    <source>
        <dbReference type="SAM" id="Phobius"/>
    </source>
</evidence>
<sequence length="220" mass="25397">MDQTLTEKVFRIRPWYWGLFVFSLIAPVGVSVFIASLFYLRSGSLTSRPVIVTIILGAVWILLSISGSLMTLANFRRMCLILSDQAITKTEGDETQTVSVDQISHLNWLSMSDEIIVESTNDKIIVNLDFFKRGDQRDIIAFLRNTIPFELQKKWEQFSEMYPHRVEPHAPLSTRERMVTAFWFLATVATGYQWWCESKWQYLVVALSGLVLTIKSYRGK</sequence>